<evidence type="ECO:0000256" key="7">
    <source>
        <dbReference type="SAM" id="MobiDB-lite"/>
    </source>
</evidence>
<accession>A0A5A7QCD9</accession>
<keyword evidence="5" id="KW-0863">Zinc-finger</keyword>
<evidence type="ECO:0000256" key="4">
    <source>
        <dbReference type="ARBA" id="ARBA00022723"/>
    </source>
</evidence>
<dbReference type="Proteomes" id="UP000325081">
    <property type="component" value="Unassembled WGS sequence"/>
</dbReference>
<proteinExistence type="inferred from homology"/>
<evidence type="ECO:0000313" key="10">
    <source>
        <dbReference type="Proteomes" id="UP000325081"/>
    </source>
</evidence>
<comment type="similarity">
    <text evidence="2">Belongs to the FLZ family.</text>
</comment>
<dbReference type="Pfam" id="PF04570">
    <property type="entry name" value="zf-FLZ"/>
    <property type="match status" value="1"/>
</dbReference>
<reference evidence="10" key="1">
    <citation type="journal article" date="2019" name="Curr. Biol.">
        <title>Genome Sequence of Striga asiatica Provides Insight into the Evolution of Plant Parasitism.</title>
        <authorList>
            <person name="Yoshida S."/>
            <person name="Kim S."/>
            <person name="Wafula E.K."/>
            <person name="Tanskanen J."/>
            <person name="Kim Y.M."/>
            <person name="Honaas L."/>
            <person name="Yang Z."/>
            <person name="Spallek T."/>
            <person name="Conn C.E."/>
            <person name="Ichihashi Y."/>
            <person name="Cheong K."/>
            <person name="Cui S."/>
            <person name="Der J.P."/>
            <person name="Gundlach H."/>
            <person name="Jiao Y."/>
            <person name="Hori C."/>
            <person name="Ishida J.K."/>
            <person name="Kasahara H."/>
            <person name="Kiba T."/>
            <person name="Kim M.S."/>
            <person name="Koo N."/>
            <person name="Laohavisit A."/>
            <person name="Lee Y.H."/>
            <person name="Lumba S."/>
            <person name="McCourt P."/>
            <person name="Mortimer J.C."/>
            <person name="Mutuku J.M."/>
            <person name="Nomura T."/>
            <person name="Sasaki-Sekimoto Y."/>
            <person name="Seto Y."/>
            <person name="Wang Y."/>
            <person name="Wakatake T."/>
            <person name="Sakakibara H."/>
            <person name="Demura T."/>
            <person name="Yamaguchi S."/>
            <person name="Yoneyama K."/>
            <person name="Manabe R.I."/>
            <person name="Nelson D.C."/>
            <person name="Schulman A.H."/>
            <person name="Timko M.P."/>
            <person name="dePamphilis C.W."/>
            <person name="Choi D."/>
            <person name="Shirasu K."/>
        </authorList>
    </citation>
    <scope>NUCLEOTIDE SEQUENCE [LARGE SCALE GENOMIC DNA]</scope>
    <source>
        <strain evidence="10">cv. UVA1</strain>
    </source>
</reference>
<evidence type="ECO:0000256" key="2">
    <source>
        <dbReference type="ARBA" id="ARBA00009374"/>
    </source>
</evidence>
<dbReference type="PANTHER" id="PTHR33059:SF76">
    <property type="entry name" value="FCS-LIKE ZINC FINGER 7"/>
    <property type="match status" value="1"/>
</dbReference>
<feature type="zinc finger region" description="FLZ-type" evidence="6">
    <location>
        <begin position="72"/>
        <end position="116"/>
    </location>
</feature>
<dbReference type="PROSITE" id="PS51795">
    <property type="entry name" value="ZF_FLZ"/>
    <property type="match status" value="1"/>
</dbReference>
<comment type="caution">
    <text evidence="9">The sequence shown here is derived from an EMBL/GenBank/DDBJ whole genome shotgun (WGS) entry which is preliminary data.</text>
</comment>
<keyword evidence="10" id="KW-1185">Reference proteome</keyword>
<comment type="subcellular location">
    <subcellularLocation>
        <location evidence="1">Cytoplasm</location>
    </subcellularLocation>
</comment>
<feature type="domain" description="FLZ-type" evidence="8">
    <location>
        <begin position="72"/>
        <end position="116"/>
    </location>
</feature>
<sequence length="152" mass="16297">MTLGKRGQPVFRTTATTAGVTFDVGVPEVAAPPNQLAAMVGSESSSGYNGLLPPRYLGKSFSGGGEHFETADFLKICGRCHRRLASGHDIYMYRGDIAFCSLDCREQQMKQDERKERVAGMARKGESHLPEMAATATGASTRASTTTDVASF</sequence>
<protein>
    <recommendedName>
        <fullName evidence="8">FLZ-type domain-containing protein</fullName>
    </recommendedName>
</protein>
<name>A0A5A7QCD9_STRAF</name>
<feature type="region of interest" description="Disordered" evidence="7">
    <location>
        <begin position="121"/>
        <end position="152"/>
    </location>
</feature>
<feature type="compositionally biased region" description="Low complexity" evidence="7">
    <location>
        <begin position="133"/>
        <end position="152"/>
    </location>
</feature>
<dbReference type="GO" id="GO:0005737">
    <property type="term" value="C:cytoplasm"/>
    <property type="evidence" value="ECO:0007669"/>
    <property type="project" value="UniProtKB-SubCell"/>
</dbReference>
<keyword evidence="5" id="KW-0862">Zinc</keyword>
<evidence type="ECO:0000256" key="6">
    <source>
        <dbReference type="PROSITE-ProRule" id="PRU01131"/>
    </source>
</evidence>
<gene>
    <name evidence="9" type="ORF">STAS_19768</name>
</gene>
<dbReference type="InterPro" id="IPR007650">
    <property type="entry name" value="Zf-FLZ_dom"/>
</dbReference>
<evidence type="ECO:0000256" key="5">
    <source>
        <dbReference type="ARBA" id="ARBA00022771"/>
    </source>
</evidence>
<dbReference type="EMBL" id="BKCP01006515">
    <property type="protein sequence ID" value="GER42945.1"/>
    <property type="molecule type" value="Genomic_DNA"/>
</dbReference>
<evidence type="ECO:0000256" key="3">
    <source>
        <dbReference type="ARBA" id="ARBA00022490"/>
    </source>
</evidence>
<dbReference type="AlphaFoldDB" id="A0A5A7QCD9"/>
<evidence type="ECO:0000256" key="1">
    <source>
        <dbReference type="ARBA" id="ARBA00004496"/>
    </source>
</evidence>
<keyword evidence="4" id="KW-0479">Metal-binding</keyword>
<evidence type="ECO:0000259" key="8">
    <source>
        <dbReference type="PROSITE" id="PS51795"/>
    </source>
</evidence>
<evidence type="ECO:0000313" key="9">
    <source>
        <dbReference type="EMBL" id="GER42945.1"/>
    </source>
</evidence>
<dbReference type="GO" id="GO:0008270">
    <property type="term" value="F:zinc ion binding"/>
    <property type="evidence" value="ECO:0007669"/>
    <property type="project" value="UniProtKB-KW"/>
</dbReference>
<organism evidence="9 10">
    <name type="scientific">Striga asiatica</name>
    <name type="common">Asiatic witchweed</name>
    <name type="synonym">Buchnera asiatica</name>
    <dbReference type="NCBI Taxonomy" id="4170"/>
    <lineage>
        <taxon>Eukaryota</taxon>
        <taxon>Viridiplantae</taxon>
        <taxon>Streptophyta</taxon>
        <taxon>Embryophyta</taxon>
        <taxon>Tracheophyta</taxon>
        <taxon>Spermatophyta</taxon>
        <taxon>Magnoliopsida</taxon>
        <taxon>eudicotyledons</taxon>
        <taxon>Gunneridae</taxon>
        <taxon>Pentapetalae</taxon>
        <taxon>asterids</taxon>
        <taxon>lamiids</taxon>
        <taxon>Lamiales</taxon>
        <taxon>Orobanchaceae</taxon>
        <taxon>Buchnereae</taxon>
        <taxon>Striga</taxon>
    </lineage>
</organism>
<keyword evidence="3" id="KW-0963">Cytoplasm</keyword>
<dbReference type="OrthoDB" id="1925036at2759"/>
<dbReference type="PANTHER" id="PTHR33059">
    <property type="entry name" value="FCS-LIKE ZINC FINGER 5"/>
    <property type="match status" value="1"/>
</dbReference>